<name>E5EPK5_9CAUD</name>
<evidence type="ECO:0000313" key="2">
    <source>
        <dbReference type="Proteomes" id="UP000008731"/>
    </source>
</evidence>
<dbReference type="Gene3D" id="3.40.50.2020">
    <property type="match status" value="2"/>
</dbReference>
<keyword evidence="2" id="KW-1185">Reference proteome</keyword>
<dbReference type="CDD" id="cd06223">
    <property type="entry name" value="PRTases_typeI"/>
    <property type="match status" value="1"/>
</dbReference>
<dbReference type="RefSeq" id="YP_004010208.1">
    <property type="nucleotide sequence ID" value="NC_014663.1"/>
</dbReference>
<dbReference type="KEGG" id="vg:9926505"/>
<evidence type="ECO:0000313" key="1">
    <source>
        <dbReference type="EMBL" id="ADG59971.1"/>
    </source>
</evidence>
<sequence>MKNMIDKFVLTVLDTQVSVRNYKPDVLNFNDGSVRVTLPYIDDCASVKQPYGLTISAFVESMDDLMVVAQMKEIADRKFGHTKISLNLLGTSYTRYDRVMFEDESDAFGAKVYASFINALEFSEVRFYDCHSDVMLSLVRNSFNVAQNITSALTVFYLADHSLVCPDKGASKKMERIDVLCDKVRVPETGKIKGVEVVKFGDDIKGDLLVLDDICEGGGTFLGVADAIKSEPKLADKSISLYITHGIFSNNAIPKLLEKYSKIYVYFMKESVYNALTEQQKQFVVPMNLIKA</sequence>
<reference evidence="1 2" key="1">
    <citation type="journal article" date="2010" name="Virol. J.">
        <title>Genomes of the T4-related bacteriophages as windows on microbial genome evolution.</title>
        <authorList>
            <person name="Petrov V.M."/>
            <person name="Ratnayaka S."/>
            <person name="Nolan J.M."/>
            <person name="Miller E.S."/>
            <person name="Karam J.D."/>
        </authorList>
    </citation>
    <scope>NUCLEOTIDE SEQUENCE [LARGE SCALE GENOMIC DNA]</scope>
</reference>
<dbReference type="Proteomes" id="UP000008731">
    <property type="component" value="Segment"/>
</dbReference>
<organism evidence="1 2">
    <name type="scientific">Acinetobacter phage Acj9</name>
    <dbReference type="NCBI Taxonomy" id="760939"/>
    <lineage>
        <taxon>Viruses</taxon>
        <taxon>Duplodnaviria</taxon>
        <taxon>Heunggongvirae</taxon>
        <taxon>Uroviricota</taxon>
        <taxon>Caudoviricetes</taxon>
        <taxon>Pantevenvirales</taxon>
        <taxon>Straboviridae</taxon>
        <taxon>Twarogvirinae</taxon>
        <taxon>Acajnonavirus</taxon>
        <taxon>Acajnonavirus acj9</taxon>
    </lineage>
</organism>
<dbReference type="SUPFAM" id="SSF53271">
    <property type="entry name" value="PRTase-like"/>
    <property type="match status" value="1"/>
</dbReference>
<gene>
    <name evidence="1" type="ORF">Acj9p071</name>
</gene>
<dbReference type="InterPro" id="IPR000836">
    <property type="entry name" value="PRTase_dom"/>
</dbReference>
<proteinExistence type="predicted"/>
<protein>
    <submittedName>
        <fullName evidence="1">Putative phosphoribosylpyrophosphate synthetase</fullName>
    </submittedName>
</protein>
<dbReference type="GeneID" id="9926505"/>
<accession>E5EPK5</accession>
<dbReference type="OrthoDB" id="6086at10239"/>
<dbReference type="EMBL" id="HM004124">
    <property type="protein sequence ID" value="ADG59971.1"/>
    <property type="molecule type" value="Genomic_DNA"/>
</dbReference>
<dbReference type="InterPro" id="IPR029057">
    <property type="entry name" value="PRTase-like"/>
</dbReference>